<proteinExistence type="predicted"/>
<keyword evidence="4" id="KW-1185">Reference proteome</keyword>
<dbReference type="RefSeq" id="WP_169160585.1">
    <property type="nucleotide sequence ID" value="NZ_JABBFW010000007.1"/>
</dbReference>
<dbReference type="Gene3D" id="2.40.128.110">
    <property type="entry name" value="Lipid/polyisoprenoid-binding, YceI-like"/>
    <property type="match status" value="1"/>
</dbReference>
<dbReference type="InterPro" id="IPR036761">
    <property type="entry name" value="TTHA0802/YceI-like_sf"/>
</dbReference>
<dbReference type="Proteomes" id="UP000574067">
    <property type="component" value="Unassembled WGS sequence"/>
</dbReference>
<dbReference type="SUPFAM" id="SSF101874">
    <property type="entry name" value="YceI-like"/>
    <property type="match status" value="1"/>
</dbReference>
<dbReference type="PROSITE" id="PS51257">
    <property type="entry name" value="PROKAR_LIPOPROTEIN"/>
    <property type="match status" value="1"/>
</dbReference>
<reference evidence="3 4" key="1">
    <citation type="submission" date="2020-04" db="EMBL/GenBank/DDBJ databases">
        <title>Azohydromonas sp. isolated from soil.</title>
        <authorList>
            <person name="Dahal R.H."/>
        </authorList>
    </citation>
    <scope>NUCLEOTIDE SEQUENCE [LARGE SCALE GENOMIC DNA]</scope>
    <source>
        <strain evidence="3 4">G-1-1-14</strain>
    </source>
</reference>
<feature type="chain" id="PRO_5032796908" evidence="1">
    <location>
        <begin position="22"/>
        <end position="242"/>
    </location>
</feature>
<sequence length="242" mass="25052">MKPDPSLPRALATVLALSALAACGPRSAAAPDAAAPSPAASVPAASSPGAALPAGDYVLDAGRSELAVLVRRGGALARLGHDHVVSHPALQGWLRLPAGPGEAQGEITVALHGLVVDEPALRARYALDTQPSAAAIEGTRQNMLQRVLQADAFPLARVRLWAAAHPGAEVQAEITLHGVTRRQRVPVDWSVAEGELRARGRLALLQSDFGIEPLSVLGGALRVEDRLDIGFELRAQAVPAAP</sequence>
<feature type="signal peptide" evidence="1">
    <location>
        <begin position="1"/>
        <end position="21"/>
    </location>
</feature>
<keyword evidence="1" id="KW-0732">Signal</keyword>
<organism evidence="3 4">
    <name type="scientific">Azohydromonas caseinilytica</name>
    <dbReference type="NCBI Taxonomy" id="2728836"/>
    <lineage>
        <taxon>Bacteria</taxon>
        <taxon>Pseudomonadati</taxon>
        <taxon>Pseudomonadota</taxon>
        <taxon>Betaproteobacteria</taxon>
        <taxon>Burkholderiales</taxon>
        <taxon>Sphaerotilaceae</taxon>
        <taxon>Azohydromonas</taxon>
    </lineage>
</organism>
<evidence type="ECO:0000313" key="3">
    <source>
        <dbReference type="EMBL" id="NML15674.1"/>
    </source>
</evidence>
<accession>A0A848F7X9</accession>
<feature type="domain" description="Lipid/polyisoprenoid-binding YceI-like" evidence="2">
    <location>
        <begin position="138"/>
        <end position="234"/>
    </location>
</feature>
<comment type="caution">
    <text evidence="3">The sequence shown here is derived from an EMBL/GenBank/DDBJ whole genome shotgun (WGS) entry which is preliminary data.</text>
</comment>
<evidence type="ECO:0000313" key="4">
    <source>
        <dbReference type="Proteomes" id="UP000574067"/>
    </source>
</evidence>
<dbReference type="EMBL" id="JABBFW010000007">
    <property type="protein sequence ID" value="NML15674.1"/>
    <property type="molecule type" value="Genomic_DNA"/>
</dbReference>
<dbReference type="AlphaFoldDB" id="A0A848F7X9"/>
<evidence type="ECO:0000259" key="2">
    <source>
        <dbReference type="Pfam" id="PF04264"/>
    </source>
</evidence>
<name>A0A848F7X9_9BURK</name>
<dbReference type="InterPro" id="IPR007372">
    <property type="entry name" value="Lipid/polyisoprenoid-bd_YceI"/>
</dbReference>
<dbReference type="Pfam" id="PF04264">
    <property type="entry name" value="YceI"/>
    <property type="match status" value="1"/>
</dbReference>
<protein>
    <submittedName>
        <fullName evidence="3">YceI family protein</fullName>
    </submittedName>
</protein>
<gene>
    <name evidence="3" type="ORF">HHL10_11905</name>
</gene>
<evidence type="ECO:0000256" key="1">
    <source>
        <dbReference type="SAM" id="SignalP"/>
    </source>
</evidence>